<dbReference type="InterPro" id="IPR050921">
    <property type="entry name" value="T4SS_GSP_E_ATPase"/>
</dbReference>
<dbReference type="GO" id="GO:0005524">
    <property type="term" value="F:ATP binding"/>
    <property type="evidence" value="ECO:0007669"/>
    <property type="project" value="InterPro"/>
</dbReference>
<dbReference type="EMBL" id="UOGE01000102">
    <property type="protein sequence ID" value="VAX25178.1"/>
    <property type="molecule type" value="Genomic_DNA"/>
</dbReference>
<dbReference type="InterPro" id="IPR001482">
    <property type="entry name" value="T2SS/T4SS_dom"/>
</dbReference>
<organism evidence="3">
    <name type="scientific">hydrothermal vent metagenome</name>
    <dbReference type="NCBI Taxonomy" id="652676"/>
    <lineage>
        <taxon>unclassified sequences</taxon>
        <taxon>metagenomes</taxon>
        <taxon>ecological metagenomes</taxon>
    </lineage>
</organism>
<dbReference type="AlphaFoldDB" id="A0A3B1CMI5"/>
<dbReference type="NCBIfam" id="TIGR01420">
    <property type="entry name" value="pilT_fam"/>
    <property type="match status" value="1"/>
</dbReference>
<dbReference type="InterPro" id="IPR006321">
    <property type="entry name" value="PilT/PilU"/>
</dbReference>
<dbReference type="Gene3D" id="3.40.50.300">
    <property type="entry name" value="P-loop containing nucleotide triphosphate hydrolases"/>
    <property type="match status" value="1"/>
</dbReference>
<dbReference type="InterPro" id="IPR027417">
    <property type="entry name" value="P-loop_NTPase"/>
</dbReference>
<comment type="similarity">
    <text evidence="1">Belongs to the GSP E family.</text>
</comment>
<dbReference type="SUPFAM" id="SSF52540">
    <property type="entry name" value="P-loop containing nucleoside triphosphate hydrolases"/>
    <property type="match status" value="1"/>
</dbReference>
<dbReference type="PANTHER" id="PTHR30486:SF16">
    <property type="entry name" value="TWITCHING MOTILITY PROTEIN PILT"/>
    <property type="match status" value="1"/>
</dbReference>
<dbReference type="Pfam" id="PF00437">
    <property type="entry name" value="T2SSE"/>
    <property type="match status" value="1"/>
</dbReference>
<dbReference type="Gene3D" id="3.30.450.90">
    <property type="match status" value="1"/>
</dbReference>
<dbReference type="InterPro" id="IPR003593">
    <property type="entry name" value="AAA+_ATPase"/>
</dbReference>
<feature type="domain" description="AAA+ ATPase" evidence="2">
    <location>
        <begin position="133"/>
        <end position="258"/>
    </location>
</feature>
<dbReference type="PANTHER" id="PTHR30486">
    <property type="entry name" value="TWITCHING MOTILITY PROTEIN PILT"/>
    <property type="match status" value="1"/>
</dbReference>
<sequence>MRQKEVEYILGAMLKSRDRVSDINLTVGKPPQVEADGELIDVALNPPIWSLTPFQTEMIALNIMRNDPRLIKNLLENGSADCSFGITDKARFRVSIFSQRNTFSLVMRKLETIIPTIEELKLPPIFNKFAQDKNGLILFTGATGSGKSTSLAAILDVINREKSVHVVTLEDPVEFMHTHKKATFNQRELGMDFDHFASGLRAALRQAPKVILVGEMRDRETVEIGLSAAETGHLVLSTLHTVDAGQTINRIIGMFDLEEEKLIRIRLSESIRWVVSQRLLPKEGGGRVAVFEIMGTNLRVKDAILHGEEEGKTFYDIITAAEPFGWRTFDKSLVDSYKEGVISEDTALAYASRKSVVGRGLDRIKAVRGIETSSIKGDDLSIDDEYAKEMRIGFKKNKR</sequence>
<proteinExistence type="inferred from homology"/>
<evidence type="ECO:0000313" key="3">
    <source>
        <dbReference type="EMBL" id="VAX25178.1"/>
    </source>
</evidence>
<dbReference type="CDD" id="cd01131">
    <property type="entry name" value="PilT"/>
    <property type="match status" value="1"/>
</dbReference>
<evidence type="ECO:0000259" key="2">
    <source>
        <dbReference type="SMART" id="SM00382"/>
    </source>
</evidence>
<evidence type="ECO:0000256" key="1">
    <source>
        <dbReference type="ARBA" id="ARBA00006611"/>
    </source>
</evidence>
<gene>
    <name evidence="3" type="ORF">MNBD_NITROSPINAE02-2050</name>
</gene>
<protein>
    <submittedName>
        <fullName evidence="3">Twitching motility protein PilT</fullName>
    </submittedName>
</protein>
<dbReference type="SMART" id="SM00382">
    <property type="entry name" value="AAA"/>
    <property type="match status" value="1"/>
</dbReference>
<reference evidence="3" key="1">
    <citation type="submission" date="2018-06" db="EMBL/GenBank/DDBJ databases">
        <authorList>
            <person name="Zhirakovskaya E."/>
        </authorList>
    </citation>
    <scope>NUCLEOTIDE SEQUENCE</scope>
</reference>
<accession>A0A3B1CMI5</accession>
<name>A0A3B1CMI5_9ZZZZ</name>
<dbReference type="GO" id="GO:0016887">
    <property type="term" value="F:ATP hydrolysis activity"/>
    <property type="evidence" value="ECO:0007669"/>
    <property type="project" value="InterPro"/>
</dbReference>